<evidence type="ECO:0000256" key="1">
    <source>
        <dbReference type="ARBA" id="ARBA00001554"/>
    </source>
</evidence>
<accession>D7G856</accession>
<dbReference type="GO" id="GO:0004601">
    <property type="term" value="F:peroxidase activity"/>
    <property type="evidence" value="ECO:0007669"/>
    <property type="project" value="UniProtKB-KW"/>
</dbReference>
<evidence type="ECO:0000256" key="5">
    <source>
        <dbReference type="ARBA" id="ARBA00030497"/>
    </source>
</evidence>
<protein>
    <recommendedName>
        <fullName evidence="3">4a-hydroxytetrahydrobiopterin dehydratase</fullName>
        <ecNumber evidence="3">4.2.1.96</ecNumber>
    </recommendedName>
    <alternativeName>
        <fullName evidence="5">4-alpha-hydroxy-tetrahydropterin dehydratase</fullName>
    </alternativeName>
</protein>
<keyword evidence="7" id="KW-0575">Peroxidase</keyword>
<keyword evidence="4" id="KW-0456">Lyase</keyword>
<dbReference type="CDD" id="cd00488">
    <property type="entry name" value="PCD_DCoH"/>
    <property type="match status" value="1"/>
</dbReference>
<comment type="catalytic activity">
    <reaction evidence="1">
        <text>(4aS,6R)-4a-hydroxy-L-erythro-5,6,7,8-tetrahydrobiopterin = (6R)-L-erythro-6,7-dihydrobiopterin + H2O</text>
        <dbReference type="Rhea" id="RHEA:11920"/>
        <dbReference type="ChEBI" id="CHEBI:15377"/>
        <dbReference type="ChEBI" id="CHEBI:15642"/>
        <dbReference type="ChEBI" id="CHEBI:43120"/>
        <dbReference type="EC" id="4.2.1.96"/>
    </reaction>
</comment>
<evidence type="ECO:0000256" key="2">
    <source>
        <dbReference type="ARBA" id="ARBA00006472"/>
    </source>
</evidence>
<comment type="similarity">
    <text evidence="2">Belongs to the pterin-4-alpha-carbinolamine dehydratase family.</text>
</comment>
<dbReference type="Proteomes" id="UP000002630">
    <property type="component" value="Linkage Group LG26"/>
</dbReference>
<dbReference type="PANTHER" id="PTHR12599">
    <property type="entry name" value="PTERIN-4-ALPHA-CARBINOLAMINE DEHYDRATASE"/>
    <property type="match status" value="1"/>
</dbReference>
<dbReference type="SUPFAM" id="SSF55248">
    <property type="entry name" value="PCD-like"/>
    <property type="match status" value="1"/>
</dbReference>
<sequence>MFQPPALSRGGRPRQTTCCAPCLAPVSAQRGRDGGAECVRGWRRNRQRDTKNFGGLLLCAAAGLFYRNLTATNQSSAFSFRVEGDRGTKYTARRVWHLARPQSWRGESAGVALQPALRYTRKKATSSRTIGCDPRHHVARCRLVQDARMACPKSSISKVCAPCEGGSESGLNVYTTRELEKELASLPLWTSTPNGDFIIRSFVAKNFVSAMAFLNEVATVAEEQGHHPDLHLTQYRNVEIRLQTHSMGGVTQNDIAEARLFDQLPVTYSPKWQRENLPDSATPPTPAPSTAPSSAAPS</sequence>
<dbReference type="InParanoid" id="D7G856"/>
<dbReference type="EC" id="4.2.1.96" evidence="3"/>
<reference evidence="7 8" key="1">
    <citation type="journal article" date="2010" name="Nature">
        <title>The Ectocarpus genome and the independent evolution of multicellularity in brown algae.</title>
        <authorList>
            <person name="Cock J.M."/>
            <person name="Sterck L."/>
            <person name="Rouze P."/>
            <person name="Scornet D."/>
            <person name="Allen A.E."/>
            <person name="Amoutzias G."/>
            <person name="Anthouard V."/>
            <person name="Artiguenave F."/>
            <person name="Aury J.M."/>
            <person name="Badger J.H."/>
            <person name="Beszteri B."/>
            <person name="Billiau K."/>
            <person name="Bonnet E."/>
            <person name="Bothwell J.H."/>
            <person name="Bowler C."/>
            <person name="Boyen C."/>
            <person name="Brownlee C."/>
            <person name="Carrano C.J."/>
            <person name="Charrier B."/>
            <person name="Cho G.Y."/>
            <person name="Coelho S.M."/>
            <person name="Collen J."/>
            <person name="Corre E."/>
            <person name="Da Silva C."/>
            <person name="Delage L."/>
            <person name="Delaroque N."/>
            <person name="Dittami S.M."/>
            <person name="Doulbeau S."/>
            <person name="Elias M."/>
            <person name="Farnham G."/>
            <person name="Gachon C.M."/>
            <person name="Gschloessl B."/>
            <person name="Heesch S."/>
            <person name="Jabbari K."/>
            <person name="Jubin C."/>
            <person name="Kawai H."/>
            <person name="Kimura K."/>
            <person name="Kloareg B."/>
            <person name="Kupper F.C."/>
            <person name="Lang D."/>
            <person name="Le Bail A."/>
            <person name="Leblanc C."/>
            <person name="Lerouge P."/>
            <person name="Lohr M."/>
            <person name="Lopez P.J."/>
            <person name="Martens C."/>
            <person name="Maumus F."/>
            <person name="Michel G."/>
            <person name="Miranda-Saavedra D."/>
            <person name="Morales J."/>
            <person name="Moreau H."/>
            <person name="Motomura T."/>
            <person name="Nagasato C."/>
            <person name="Napoli C.A."/>
            <person name="Nelson D.R."/>
            <person name="Nyvall-Collen P."/>
            <person name="Peters A.F."/>
            <person name="Pommier C."/>
            <person name="Potin P."/>
            <person name="Poulain J."/>
            <person name="Quesneville H."/>
            <person name="Read B."/>
            <person name="Rensing S.A."/>
            <person name="Ritter A."/>
            <person name="Rousvoal S."/>
            <person name="Samanta M."/>
            <person name="Samson G."/>
            <person name="Schroeder D.C."/>
            <person name="Segurens B."/>
            <person name="Strittmatter M."/>
            <person name="Tonon T."/>
            <person name="Tregear J.W."/>
            <person name="Valentin K."/>
            <person name="von Dassow P."/>
            <person name="Yamagishi T."/>
            <person name="Van de Peer Y."/>
            <person name="Wincker P."/>
        </authorList>
    </citation>
    <scope>NUCLEOTIDE SEQUENCE [LARGE SCALE GENOMIC DNA]</scope>
    <source>
        <strain evidence="8">Ec32 / CCAP1310/4</strain>
    </source>
</reference>
<feature type="region of interest" description="Disordered" evidence="6">
    <location>
        <begin position="272"/>
        <end position="298"/>
    </location>
</feature>
<evidence type="ECO:0000256" key="4">
    <source>
        <dbReference type="ARBA" id="ARBA00023239"/>
    </source>
</evidence>
<evidence type="ECO:0000256" key="6">
    <source>
        <dbReference type="SAM" id="MobiDB-lite"/>
    </source>
</evidence>
<keyword evidence="8" id="KW-1185">Reference proteome</keyword>
<dbReference type="Pfam" id="PF01329">
    <property type="entry name" value="Pterin_4a"/>
    <property type="match status" value="1"/>
</dbReference>
<dbReference type="EMBL" id="FN649751">
    <property type="protein sequence ID" value="CBJ27919.1"/>
    <property type="molecule type" value="Genomic_DNA"/>
</dbReference>
<gene>
    <name evidence="7" type="ORF">Esi_0087_0036</name>
</gene>
<dbReference type="OrthoDB" id="277398at2759"/>
<dbReference type="InterPro" id="IPR036428">
    <property type="entry name" value="PCD_sf"/>
</dbReference>
<dbReference type="GO" id="GO:0006729">
    <property type="term" value="P:tetrahydrobiopterin biosynthetic process"/>
    <property type="evidence" value="ECO:0007669"/>
    <property type="project" value="InterPro"/>
</dbReference>
<dbReference type="STRING" id="2880.D7G856"/>
<evidence type="ECO:0000256" key="3">
    <source>
        <dbReference type="ARBA" id="ARBA00013252"/>
    </source>
</evidence>
<dbReference type="GO" id="GO:0008124">
    <property type="term" value="F:4-alpha-hydroxytetrahydrobiopterin dehydratase activity"/>
    <property type="evidence" value="ECO:0007669"/>
    <property type="project" value="UniProtKB-EC"/>
</dbReference>
<organism evidence="7 8">
    <name type="scientific">Ectocarpus siliculosus</name>
    <name type="common">Brown alga</name>
    <name type="synonym">Conferva siliculosa</name>
    <dbReference type="NCBI Taxonomy" id="2880"/>
    <lineage>
        <taxon>Eukaryota</taxon>
        <taxon>Sar</taxon>
        <taxon>Stramenopiles</taxon>
        <taxon>Ochrophyta</taxon>
        <taxon>PX clade</taxon>
        <taxon>Phaeophyceae</taxon>
        <taxon>Ectocarpales</taxon>
        <taxon>Ectocarpaceae</taxon>
        <taxon>Ectocarpus</taxon>
    </lineage>
</organism>
<evidence type="ECO:0000313" key="8">
    <source>
        <dbReference type="Proteomes" id="UP000002630"/>
    </source>
</evidence>
<dbReference type="PANTHER" id="PTHR12599:SF0">
    <property type="entry name" value="PTERIN-4-ALPHA-CARBINOLAMINE DEHYDRATASE"/>
    <property type="match status" value="1"/>
</dbReference>
<name>D7G856_ECTSI</name>
<dbReference type="AlphaFoldDB" id="D7G856"/>
<dbReference type="EMBL" id="FN649107">
    <property type="protein sequence ID" value="CBJ27919.1"/>
    <property type="molecule type" value="Genomic_DNA"/>
</dbReference>
<proteinExistence type="inferred from homology"/>
<dbReference type="eggNOG" id="KOG4073">
    <property type="taxonomic scope" value="Eukaryota"/>
</dbReference>
<dbReference type="Gene3D" id="3.30.1360.20">
    <property type="entry name" value="Transcriptional coactivator/pterin dehydratase"/>
    <property type="match status" value="1"/>
</dbReference>
<evidence type="ECO:0000313" key="7">
    <source>
        <dbReference type="EMBL" id="CBJ27919.1"/>
    </source>
</evidence>
<keyword evidence="7" id="KW-0560">Oxidoreductase</keyword>
<dbReference type="InterPro" id="IPR001533">
    <property type="entry name" value="Pterin_deHydtase"/>
</dbReference>